<comment type="caution">
    <text evidence="1">The sequence shown here is derived from an EMBL/GenBank/DDBJ whole genome shotgun (WGS) entry which is preliminary data.</text>
</comment>
<reference evidence="1 2" key="1">
    <citation type="journal article" date="2018" name="Mol. Genet. Genomics">
        <title>The red deer Cervus elaphus genome CerEla1.0: sequencing, annotating, genes, and chromosomes.</title>
        <authorList>
            <person name="Bana N.A."/>
            <person name="Nyiri A."/>
            <person name="Nagy J."/>
            <person name="Frank K."/>
            <person name="Nagy T."/>
            <person name="Steger V."/>
            <person name="Schiller M."/>
            <person name="Lakatos P."/>
            <person name="Sugar L."/>
            <person name="Horn P."/>
            <person name="Barta E."/>
            <person name="Orosz L."/>
        </authorList>
    </citation>
    <scope>NUCLEOTIDE SEQUENCE [LARGE SCALE GENOMIC DNA]</scope>
    <source>
        <strain evidence="1">Hungarian</strain>
    </source>
</reference>
<proteinExistence type="predicted"/>
<organism evidence="1 2">
    <name type="scientific">Cervus elaphus hippelaphus</name>
    <name type="common">European red deer</name>
    <dbReference type="NCBI Taxonomy" id="46360"/>
    <lineage>
        <taxon>Eukaryota</taxon>
        <taxon>Metazoa</taxon>
        <taxon>Chordata</taxon>
        <taxon>Craniata</taxon>
        <taxon>Vertebrata</taxon>
        <taxon>Euteleostomi</taxon>
        <taxon>Mammalia</taxon>
        <taxon>Eutheria</taxon>
        <taxon>Laurasiatheria</taxon>
        <taxon>Artiodactyla</taxon>
        <taxon>Ruminantia</taxon>
        <taxon>Pecora</taxon>
        <taxon>Cervidae</taxon>
        <taxon>Cervinae</taxon>
        <taxon>Cervus</taxon>
    </lineage>
</organism>
<gene>
    <name evidence="1" type="ORF">Celaphus_00008885</name>
</gene>
<name>A0A212DHV0_CEREH</name>
<dbReference type="EMBL" id="MKHE01000001">
    <property type="protein sequence ID" value="OWK17752.1"/>
    <property type="molecule type" value="Genomic_DNA"/>
</dbReference>
<evidence type="ECO:0000313" key="1">
    <source>
        <dbReference type="EMBL" id="OWK17752.1"/>
    </source>
</evidence>
<dbReference type="Proteomes" id="UP000242450">
    <property type="component" value="Chromosome 1"/>
</dbReference>
<protein>
    <submittedName>
        <fullName evidence="1">Uncharacterized protein</fullName>
    </submittedName>
</protein>
<evidence type="ECO:0000313" key="2">
    <source>
        <dbReference type="Proteomes" id="UP000242450"/>
    </source>
</evidence>
<accession>A0A212DHV0</accession>
<keyword evidence="2" id="KW-1185">Reference proteome</keyword>
<sequence>MDKPLDLSDPFSAIQCQEKSQESQNSKIRFRQKFRDNLSDVKGADSHESIMIKTRSIHGVCKLASVLQLSPQRIAKAKSPQKNQDISLKIFSGL</sequence>
<dbReference type="AlphaFoldDB" id="A0A212DHV0"/>